<feature type="transmembrane region" description="Helical" evidence="1">
    <location>
        <begin position="21"/>
        <end position="42"/>
    </location>
</feature>
<dbReference type="RefSeq" id="WP_184312447.1">
    <property type="nucleotide sequence ID" value="NZ_JACHEN010000030.1"/>
</dbReference>
<gene>
    <name evidence="2" type="ORF">HNQ80_004079</name>
</gene>
<keyword evidence="1" id="KW-0812">Transmembrane</keyword>
<keyword evidence="1" id="KW-1133">Transmembrane helix</keyword>
<dbReference type="Proteomes" id="UP000579281">
    <property type="component" value="Unassembled WGS sequence"/>
</dbReference>
<accession>A0A841KX55</accession>
<reference evidence="2 3" key="1">
    <citation type="submission" date="2020-08" db="EMBL/GenBank/DDBJ databases">
        <title>Genomic Encyclopedia of Type Strains, Phase IV (KMG-IV): sequencing the most valuable type-strain genomes for metagenomic binning, comparative biology and taxonomic classification.</title>
        <authorList>
            <person name="Goeker M."/>
        </authorList>
    </citation>
    <scope>NUCLEOTIDE SEQUENCE [LARGE SCALE GENOMIC DNA]</scope>
    <source>
        <strain evidence="2 3">DSM 103526</strain>
    </source>
</reference>
<comment type="caution">
    <text evidence="2">The sequence shown here is derived from an EMBL/GenBank/DDBJ whole genome shotgun (WGS) entry which is preliminary data.</text>
</comment>
<protein>
    <submittedName>
        <fullName evidence="2">Uncharacterized protein</fullName>
    </submittedName>
</protein>
<organism evidence="2 3">
    <name type="scientific">Anaerosolibacter carboniphilus</name>
    <dbReference type="NCBI Taxonomy" id="1417629"/>
    <lineage>
        <taxon>Bacteria</taxon>
        <taxon>Bacillati</taxon>
        <taxon>Bacillota</taxon>
        <taxon>Clostridia</taxon>
        <taxon>Peptostreptococcales</taxon>
        <taxon>Thermotaleaceae</taxon>
        <taxon>Anaerosolibacter</taxon>
    </lineage>
</organism>
<evidence type="ECO:0000313" key="3">
    <source>
        <dbReference type="Proteomes" id="UP000579281"/>
    </source>
</evidence>
<evidence type="ECO:0000313" key="2">
    <source>
        <dbReference type="EMBL" id="MBB6217943.1"/>
    </source>
</evidence>
<proteinExistence type="predicted"/>
<name>A0A841KX55_9FIRM</name>
<dbReference type="AlphaFoldDB" id="A0A841KX55"/>
<keyword evidence="1" id="KW-0472">Membrane</keyword>
<keyword evidence="3" id="KW-1185">Reference proteome</keyword>
<sequence length="114" mass="13371">MSRVERKKEEQMQIRLQEKRVRGRLVCIAMLMLLLFGGISIVDGSTRWMMMLEEPKVFGHNKISDSVHELYICGEKVLVDEEEIKNSVSLVKNDIEVFLKVLMEKKDQLVKFEE</sequence>
<dbReference type="EMBL" id="JACHEN010000030">
    <property type="protein sequence ID" value="MBB6217943.1"/>
    <property type="molecule type" value="Genomic_DNA"/>
</dbReference>
<evidence type="ECO:0000256" key="1">
    <source>
        <dbReference type="SAM" id="Phobius"/>
    </source>
</evidence>